<dbReference type="PROSITE" id="PS51257">
    <property type="entry name" value="PROKAR_LIPOPROTEIN"/>
    <property type="match status" value="1"/>
</dbReference>
<dbReference type="Gene3D" id="3.10.50.40">
    <property type="match status" value="1"/>
</dbReference>
<keyword evidence="1" id="KW-0697">Rotamase</keyword>
<evidence type="ECO:0000256" key="2">
    <source>
        <dbReference type="SAM" id="SignalP"/>
    </source>
</evidence>
<dbReference type="Pfam" id="PF13624">
    <property type="entry name" value="SurA_N_3"/>
    <property type="match status" value="1"/>
</dbReference>
<keyword evidence="1 4" id="KW-0413">Isomerase</keyword>
<evidence type="ECO:0000313" key="4">
    <source>
        <dbReference type="EMBL" id="TGU74086.1"/>
    </source>
</evidence>
<dbReference type="RefSeq" id="WP_135868425.1">
    <property type="nucleotide sequence ID" value="NZ_SRSC01000001.1"/>
</dbReference>
<reference evidence="4 5" key="1">
    <citation type="submission" date="2019-04" db="EMBL/GenBank/DDBJ databases">
        <title>Geobacter oryzae sp. nov., ferric-reducing bacteria isolated from paddy soil.</title>
        <authorList>
            <person name="Xu Z."/>
            <person name="Masuda Y."/>
            <person name="Itoh H."/>
            <person name="Senoo K."/>
        </authorList>
    </citation>
    <scope>NUCLEOTIDE SEQUENCE [LARGE SCALE GENOMIC DNA]</scope>
    <source>
        <strain evidence="4 5">Red111</strain>
    </source>
</reference>
<dbReference type="EMBL" id="SRSC01000001">
    <property type="protein sequence ID" value="TGU74086.1"/>
    <property type="molecule type" value="Genomic_DNA"/>
</dbReference>
<feature type="domain" description="PpiC" evidence="3">
    <location>
        <begin position="190"/>
        <end position="291"/>
    </location>
</feature>
<keyword evidence="5" id="KW-1185">Reference proteome</keyword>
<protein>
    <submittedName>
        <fullName evidence="4">Peptidylprolyl isomerase</fullName>
    </submittedName>
</protein>
<evidence type="ECO:0000256" key="1">
    <source>
        <dbReference type="PROSITE-ProRule" id="PRU00278"/>
    </source>
</evidence>
<evidence type="ECO:0000313" key="5">
    <source>
        <dbReference type="Proteomes" id="UP000306416"/>
    </source>
</evidence>
<dbReference type="Pfam" id="PF00639">
    <property type="entry name" value="Rotamase"/>
    <property type="match status" value="1"/>
</dbReference>
<dbReference type="SUPFAM" id="SSF109998">
    <property type="entry name" value="Triger factor/SurA peptide-binding domain-like"/>
    <property type="match status" value="1"/>
</dbReference>
<evidence type="ECO:0000259" key="3">
    <source>
        <dbReference type="PROSITE" id="PS50198"/>
    </source>
</evidence>
<dbReference type="InterPro" id="IPR027304">
    <property type="entry name" value="Trigger_fact/SurA_dom_sf"/>
</dbReference>
<dbReference type="SUPFAM" id="SSF54534">
    <property type="entry name" value="FKBP-like"/>
    <property type="match status" value="1"/>
</dbReference>
<dbReference type="PANTHER" id="PTHR47245">
    <property type="entry name" value="PEPTIDYLPROLYL ISOMERASE"/>
    <property type="match status" value="1"/>
</dbReference>
<keyword evidence="2" id="KW-0732">Signal</keyword>
<dbReference type="Proteomes" id="UP000306416">
    <property type="component" value="Unassembled WGS sequence"/>
</dbReference>
<dbReference type="GO" id="GO:0003755">
    <property type="term" value="F:peptidyl-prolyl cis-trans isomerase activity"/>
    <property type="evidence" value="ECO:0007669"/>
    <property type="project" value="UniProtKB-KW"/>
</dbReference>
<gene>
    <name evidence="4" type="ORF">E4633_01035</name>
</gene>
<dbReference type="InterPro" id="IPR000297">
    <property type="entry name" value="PPIase_PpiC"/>
</dbReference>
<name>A0A4S1CLH6_9BACT</name>
<dbReference type="PANTHER" id="PTHR47245:SF2">
    <property type="entry name" value="PEPTIDYL-PROLYL CIS-TRANS ISOMERASE HP_0175-RELATED"/>
    <property type="match status" value="1"/>
</dbReference>
<dbReference type="InterPro" id="IPR046357">
    <property type="entry name" value="PPIase_dom_sf"/>
</dbReference>
<dbReference type="InterPro" id="IPR050245">
    <property type="entry name" value="PrsA_foldase"/>
</dbReference>
<proteinExistence type="predicted"/>
<feature type="signal peptide" evidence="2">
    <location>
        <begin position="1"/>
        <end position="23"/>
    </location>
</feature>
<dbReference type="Gene3D" id="1.10.4030.10">
    <property type="entry name" value="Porin chaperone SurA, peptide-binding domain"/>
    <property type="match status" value="1"/>
</dbReference>
<dbReference type="AlphaFoldDB" id="A0A4S1CLH6"/>
<comment type="caution">
    <text evidence="4">The sequence shown here is derived from an EMBL/GenBank/DDBJ whole genome shotgun (WGS) entry which is preliminary data.</text>
</comment>
<dbReference type="PROSITE" id="PS50198">
    <property type="entry name" value="PPIC_PPIASE_2"/>
    <property type="match status" value="1"/>
</dbReference>
<feature type="chain" id="PRO_5020839828" evidence="2">
    <location>
        <begin position="24"/>
        <end position="339"/>
    </location>
</feature>
<accession>A0A4S1CLH6</accession>
<organism evidence="4 5">
    <name type="scientific">Geomonas terrae</name>
    <dbReference type="NCBI Taxonomy" id="2562681"/>
    <lineage>
        <taxon>Bacteria</taxon>
        <taxon>Pseudomonadati</taxon>
        <taxon>Thermodesulfobacteriota</taxon>
        <taxon>Desulfuromonadia</taxon>
        <taxon>Geobacterales</taxon>
        <taxon>Geobacteraceae</taxon>
        <taxon>Geomonas</taxon>
    </lineage>
</organism>
<sequence>MFFSNRTMRAAIIASFFSLALSACDASREEHGEAASLLAPEGAPNEPIQKVNGSVITRGSVQRRLQLLLDRRGPVQPTGPEEIRLLRREALEQLIAAELLYQEARKSPVKNLDELVAQRIEQYRNRLPSDDAFARSLDEAGLSLPILQQEVRKELVVSDFVDTRFGQKVSVSEDEALSFYEENREKFKTGSSVRASQILVAVKEPCGERDKKEAMEKAEQLLQRVRQGENFGIIAQLQSDCASKVRGGDLGFFSRGDTNPRIEQVAFTLKPGEISNIVQTSYGYHILKLTEKRPPRLETYDEARGEIFQLLKREKTMKLAAEHVAQLRARARVERVTRQ</sequence>